<dbReference type="InterPro" id="IPR016186">
    <property type="entry name" value="C-type_lectin-like/link_sf"/>
</dbReference>
<protein>
    <recommendedName>
        <fullName evidence="1">C-type lectin domain-containing protein</fullName>
    </recommendedName>
</protein>
<dbReference type="InterPro" id="IPR001304">
    <property type="entry name" value="C-type_lectin-like"/>
</dbReference>
<dbReference type="FunFam" id="3.10.100.10:FF:000094">
    <property type="entry name" value="Uncharacterized protein"/>
    <property type="match status" value="1"/>
</dbReference>
<feature type="domain" description="C-type lectin" evidence="1">
    <location>
        <begin position="8"/>
        <end position="107"/>
    </location>
</feature>
<dbReference type="SUPFAM" id="SSF56436">
    <property type="entry name" value="C-type lectin-like"/>
    <property type="match status" value="1"/>
</dbReference>
<dbReference type="InterPro" id="IPR016187">
    <property type="entry name" value="CTDL_fold"/>
</dbReference>
<dbReference type="Pfam" id="PF00059">
    <property type="entry name" value="Lectin_C"/>
    <property type="match status" value="1"/>
</dbReference>
<dbReference type="PANTHER" id="PTHR22803">
    <property type="entry name" value="MANNOSE, PHOSPHOLIPASE, LECTIN RECEPTOR RELATED"/>
    <property type="match status" value="1"/>
</dbReference>
<accession>C3ZII7</accession>
<feature type="non-terminal residue" evidence="2">
    <location>
        <position position="1"/>
    </location>
</feature>
<dbReference type="InterPro" id="IPR050111">
    <property type="entry name" value="C-type_lectin/snaclec_domain"/>
</dbReference>
<dbReference type="InParanoid" id="C3ZII7"/>
<gene>
    <name evidence="2" type="ORF">BRAFLDRAFT_223426</name>
</gene>
<reference evidence="2" key="1">
    <citation type="journal article" date="2008" name="Nature">
        <title>The amphioxus genome and the evolution of the chordate karyotype.</title>
        <authorList>
            <consortium name="US DOE Joint Genome Institute (JGI-PGF)"/>
            <person name="Putnam N.H."/>
            <person name="Butts T."/>
            <person name="Ferrier D.E.K."/>
            <person name="Furlong R.F."/>
            <person name="Hellsten U."/>
            <person name="Kawashima T."/>
            <person name="Robinson-Rechavi M."/>
            <person name="Shoguchi E."/>
            <person name="Terry A."/>
            <person name="Yu J.-K."/>
            <person name="Benito-Gutierrez E.L."/>
            <person name="Dubchak I."/>
            <person name="Garcia-Fernandez J."/>
            <person name="Gibson-Brown J.J."/>
            <person name="Grigoriev I.V."/>
            <person name="Horton A.C."/>
            <person name="de Jong P.J."/>
            <person name="Jurka J."/>
            <person name="Kapitonov V.V."/>
            <person name="Kohara Y."/>
            <person name="Kuroki Y."/>
            <person name="Lindquist E."/>
            <person name="Lucas S."/>
            <person name="Osoegawa K."/>
            <person name="Pennacchio L.A."/>
            <person name="Salamov A.A."/>
            <person name="Satou Y."/>
            <person name="Sauka-Spengler T."/>
            <person name="Schmutz J."/>
            <person name="Shin-I T."/>
            <person name="Toyoda A."/>
            <person name="Bronner-Fraser M."/>
            <person name="Fujiyama A."/>
            <person name="Holland L.Z."/>
            <person name="Holland P.W.H."/>
            <person name="Satoh N."/>
            <person name="Rokhsar D.S."/>
        </authorList>
    </citation>
    <scope>NUCLEOTIDE SEQUENCE [LARGE SCALE GENOMIC DNA]</scope>
    <source>
        <strain evidence="2">S238N-H82</strain>
        <tissue evidence="2">Testes</tissue>
    </source>
</reference>
<dbReference type="EMBL" id="GG666627">
    <property type="protein sequence ID" value="EEN47712.1"/>
    <property type="molecule type" value="Genomic_DNA"/>
</dbReference>
<dbReference type="SMART" id="SM00034">
    <property type="entry name" value="CLECT"/>
    <property type="match status" value="1"/>
</dbReference>
<evidence type="ECO:0000259" key="1">
    <source>
        <dbReference type="PROSITE" id="PS50041"/>
    </source>
</evidence>
<evidence type="ECO:0000313" key="2">
    <source>
        <dbReference type="EMBL" id="EEN47712.1"/>
    </source>
</evidence>
<dbReference type="AlphaFoldDB" id="C3ZII7"/>
<feature type="non-terminal residue" evidence="2">
    <location>
        <position position="107"/>
    </location>
</feature>
<proteinExistence type="predicted"/>
<sequence>CQYGWNEHNNHCYKLMRDKVSWEFAQHKCKEYGAHLASITSKEEDDFIKREQILCAAQTLKQLNKGVWIGLRRYGASWKWNDGSRFSYKNWDHGEPNNQFWNGGEEC</sequence>
<dbReference type="Gene3D" id="3.10.100.10">
    <property type="entry name" value="Mannose-Binding Protein A, subunit A"/>
    <property type="match status" value="1"/>
</dbReference>
<organism>
    <name type="scientific">Branchiostoma floridae</name>
    <name type="common">Florida lancelet</name>
    <name type="synonym">Amphioxus</name>
    <dbReference type="NCBI Taxonomy" id="7739"/>
    <lineage>
        <taxon>Eukaryota</taxon>
        <taxon>Metazoa</taxon>
        <taxon>Chordata</taxon>
        <taxon>Cephalochordata</taxon>
        <taxon>Leptocardii</taxon>
        <taxon>Amphioxiformes</taxon>
        <taxon>Branchiostomatidae</taxon>
        <taxon>Branchiostoma</taxon>
    </lineage>
</organism>
<name>C3ZII7_BRAFL</name>
<dbReference type="CDD" id="cd00037">
    <property type="entry name" value="CLECT"/>
    <property type="match status" value="1"/>
</dbReference>
<dbReference type="PROSITE" id="PS50041">
    <property type="entry name" value="C_TYPE_LECTIN_2"/>
    <property type="match status" value="1"/>
</dbReference>